<sequence>MTGALRAFAPYIAALLVGALFSWWVASNHWQARYSQQQTIHATQLRLTAEANAQVILQQQTEQQEQAQRLVELDTKHTQELSDALKENRRLEALYSNADDERRRLRIDVIVARNDAIVSETVGAGSVGDADSLELSGAAGRAVWDIRRGMIEDREKLEYLQRYISLQEGRNTLLEDRAQHGLPETSDIWRRQNATLK</sequence>
<dbReference type="InterPro" id="IPR004929">
    <property type="entry name" value="I-spanin"/>
</dbReference>
<dbReference type="EMBL" id="LT629748">
    <property type="protein sequence ID" value="SDS04260.1"/>
    <property type="molecule type" value="Genomic_DNA"/>
</dbReference>
<evidence type="ECO:0000256" key="2">
    <source>
        <dbReference type="SAM" id="Phobius"/>
    </source>
</evidence>
<reference evidence="4" key="1">
    <citation type="submission" date="2016-10" db="EMBL/GenBank/DDBJ databases">
        <authorList>
            <person name="Varghese N."/>
            <person name="Submissions S."/>
        </authorList>
    </citation>
    <scope>NUCLEOTIDE SEQUENCE [LARGE SCALE GENOMIC DNA]</scope>
    <source>
        <strain evidence="4">2SM5</strain>
    </source>
</reference>
<dbReference type="GO" id="GO:0044659">
    <property type="term" value="P:viral release from host cell by cytolysis"/>
    <property type="evidence" value="ECO:0007669"/>
    <property type="project" value="InterPro"/>
</dbReference>
<dbReference type="OrthoDB" id="6425055at2"/>
<accession>A0A1H1NZQ7</accession>
<dbReference type="AlphaFoldDB" id="A0A1H1NZQ7"/>
<gene>
    <name evidence="3" type="ORF">SAMN05216198_1048</name>
</gene>
<evidence type="ECO:0000256" key="1">
    <source>
        <dbReference type="SAM" id="Coils"/>
    </source>
</evidence>
<dbReference type="Pfam" id="PF03245">
    <property type="entry name" value="Phage_lysis"/>
    <property type="match status" value="1"/>
</dbReference>
<keyword evidence="2" id="KW-0812">Transmembrane</keyword>
<evidence type="ECO:0000313" key="4">
    <source>
        <dbReference type="Proteomes" id="UP000243426"/>
    </source>
</evidence>
<name>A0A1H1NZQ7_9GAMM</name>
<organism evidence="3 4">
    <name type="scientific">Halopseudomonas litoralis</name>
    <dbReference type="NCBI Taxonomy" id="797277"/>
    <lineage>
        <taxon>Bacteria</taxon>
        <taxon>Pseudomonadati</taxon>
        <taxon>Pseudomonadota</taxon>
        <taxon>Gammaproteobacteria</taxon>
        <taxon>Pseudomonadales</taxon>
        <taxon>Pseudomonadaceae</taxon>
        <taxon>Halopseudomonas</taxon>
    </lineage>
</organism>
<dbReference type="RefSeq" id="WP_090272356.1">
    <property type="nucleotide sequence ID" value="NZ_LT629748.1"/>
</dbReference>
<feature type="transmembrane region" description="Helical" evidence="2">
    <location>
        <begin position="7"/>
        <end position="26"/>
    </location>
</feature>
<feature type="coiled-coil region" evidence="1">
    <location>
        <begin position="81"/>
        <end position="108"/>
    </location>
</feature>
<proteinExistence type="predicted"/>
<keyword evidence="1" id="KW-0175">Coiled coil</keyword>
<keyword evidence="2" id="KW-0472">Membrane</keyword>
<keyword evidence="4" id="KW-1185">Reference proteome</keyword>
<protein>
    <submittedName>
        <fullName evidence="3">Prophage endopeptidase</fullName>
    </submittedName>
</protein>
<evidence type="ECO:0000313" key="3">
    <source>
        <dbReference type="EMBL" id="SDS04260.1"/>
    </source>
</evidence>
<keyword evidence="2" id="KW-1133">Transmembrane helix</keyword>
<dbReference type="Proteomes" id="UP000243426">
    <property type="component" value="Chromosome I"/>
</dbReference>